<comment type="caution">
    <text evidence="2">The sequence shown here is derived from an EMBL/GenBank/DDBJ whole genome shotgun (WGS) entry which is preliminary data.</text>
</comment>
<proteinExistence type="predicted"/>
<dbReference type="AlphaFoldDB" id="A0A0G1T910"/>
<feature type="non-terminal residue" evidence="2">
    <location>
        <position position="1"/>
    </location>
</feature>
<keyword evidence="1" id="KW-0472">Membrane</keyword>
<accession>A0A0G1T910</accession>
<dbReference type="EMBL" id="LCNH01000017">
    <property type="protein sequence ID" value="KKU50673.1"/>
    <property type="molecule type" value="Genomic_DNA"/>
</dbReference>
<dbReference type="STRING" id="1619122.UX73_C0017G0001"/>
<dbReference type="Proteomes" id="UP000034873">
    <property type="component" value="Unassembled WGS sequence"/>
</dbReference>
<name>A0A0G1T910_UNCKA</name>
<keyword evidence="1" id="KW-1133">Transmembrane helix</keyword>
<protein>
    <submittedName>
        <fullName evidence="2">Uncharacterized protein</fullName>
    </submittedName>
</protein>
<evidence type="ECO:0000313" key="2">
    <source>
        <dbReference type="EMBL" id="KKU50673.1"/>
    </source>
</evidence>
<evidence type="ECO:0000313" key="3">
    <source>
        <dbReference type="Proteomes" id="UP000034873"/>
    </source>
</evidence>
<feature type="transmembrane region" description="Helical" evidence="1">
    <location>
        <begin position="12"/>
        <end position="37"/>
    </location>
</feature>
<reference evidence="2 3" key="1">
    <citation type="journal article" date="2015" name="Nature">
        <title>rRNA introns, odd ribosomes, and small enigmatic genomes across a large radiation of phyla.</title>
        <authorList>
            <person name="Brown C.T."/>
            <person name="Hug L.A."/>
            <person name="Thomas B.C."/>
            <person name="Sharon I."/>
            <person name="Castelle C.J."/>
            <person name="Singh A."/>
            <person name="Wilkins M.J."/>
            <person name="Williams K.H."/>
            <person name="Banfield J.F."/>
        </authorList>
    </citation>
    <scope>NUCLEOTIDE SEQUENCE [LARGE SCALE GENOMIC DNA]</scope>
</reference>
<gene>
    <name evidence="2" type="ORF">UX73_C0017G0001</name>
</gene>
<sequence>ATKVVLSERNVFLGLLVGVGIFLTHVVYGTCFIIGSLKRPKLALKRINLATGNYIDG</sequence>
<keyword evidence="1" id="KW-0812">Transmembrane</keyword>
<evidence type="ECO:0000256" key="1">
    <source>
        <dbReference type="SAM" id="Phobius"/>
    </source>
</evidence>
<organism evidence="2 3">
    <name type="scientific">candidate division WWE3 bacterium GW2011_GWC1_47_10</name>
    <dbReference type="NCBI Taxonomy" id="1619122"/>
    <lineage>
        <taxon>Bacteria</taxon>
        <taxon>Katanobacteria</taxon>
    </lineage>
</organism>